<dbReference type="STRING" id="1314800.A0A1B7MFJ9"/>
<dbReference type="Proteomes" id="UP000092154">
    <property type="component" value="Unassembled WGS sequence"/>
</dbReference>
<protein>
    <recommendedName>
        <fullName evidence="1">F-box domain-containing protein</fullName>
    </recommendedName>
</protein>
<feature type="domain" description="F-box" evidence="1">
    <location>
        <begin position="7"/>
        <end position="54"/>
    </location>
</feature>
<proteinExistence type="predicted"/>
<dbReference type="SUPFAM" id="SSF81383">
    <property type="entry name" value="F-box domain"/>
    <property type="match status" value="1"/>
</dbReference>
<reference evidence="2 3" key="1">
    <citation type="submission" date="2016-06" db="EMBL/GenBank/DDBJ databases">
        <title>Comparative genomics of the ectomycorrhizal sister species Rhizopogon vinicolor and Rhizopogon vesiculosus (Basidiomycota: Boletales) reveals a divergence of the mating type B locus.</title>
        <authorList>
            <consortium name="DOE Joint Genome Institute"/>
            <person name="Mujic A.B."/>
            <person name="Kuo A."/>
            <person name="Tritt A."/>
            <person name="Lipzen A."/>
            <person name="Chen C."/>
            <person name="Johnson J."/>
            <person name="Sharma A."/>
            <person name="Barry K."/>
            <person name="Grigoriev I.V."/>
            <person name="Spatafora J.W."/>
        </authorList>
    </citation>
    <scope>NUCLEOTIDE SEQUENCE [LARGE SCALE GENOMIC DNA]</scope>
    <source>
        <strain evidence="2 3">AM-OR11-026</strain>
    </source>
</reference>
<dbReference type="AlphaFoldDB" id="A0A1B7MFJ9"/>
<gene>
    <name evidence="2" type="ORF">K503DRAFT_93588</name>
</gene>
<dbReference type="InParanoid" id="A0A1B7MFJ9"/>
<accession>A0A1B7MFJ9</accession>
<dbReference type="InterPro" id="IPR001810">
    <property type="entry name" value="F-box_dom"/>
</dbReference>
<sequence length="528" mass="60266">MMNHDVALGLLGLPVDILLHMLVYLDAYDLVRARKICNTLRRVIDSSEELLYAIDLKYFHTSPLPVSVLPIAIRRKLLRQRESAWQKAEYSQRDHIPFPHPGSYHQWSCGVLGISPLGEIKFVQFPLYAGDRTGTTLCRQWSYKIDSVIVKYSYSPMKDLLVLLTRAPPEENHEYEISFRSLSEDKFHPDAASAVVKIPDVQGNLELLNPRYTEVMIFGDYYGLFCKDVRSNGAQVDVLQVWNWKVKDWYRVKLFDPEDGTMHFRLMLNDRLLVVNTIGNLTLYSLVNSSDAIQLTAKFSLPSLPSTSAFIFILFTGNQDHDYSPFDTPLCSSYFHGSARNQLIATTIGINDEGRPCPPCTLYIEQNCFLELESTYTNLYGKGSRDSRALPWSAWGPGHTRFFWNNPSFGNCNHCCYGLRTAELIGETFGPGGLQPRQVCIRDFNPHRVRHYKTEDGTKWHERLVEGDPPNADLQSLFLEPIGGLPYLEIITREKFLVKGFYMDESRVMLSLANERGLTGGIEVLYFG</sequence>
<dbReference type="Pfam" id="PF12937">
    <property type="entry name" value="F-box-like"/>
    <property type="match status" value="1"/>
</dbReference>
<evidence type="ECO:0000259" key="1">
    <source>
        <dbReference type="PROSITE" id="PS50181"/>
    </source>
</evidence>
<dbReference type="PROSITE" id="PS50181">
    <property type="entry name" value="FBOX"/>
    <property type="match status" value="1"/>
</dbReference>
<dbReference type="EMBL" id="KV449432">
    <property type="protein sequence ID" value="OAX31373.1"/>
    <property type="molecule type" value="Genomic_DNA"/>
</dbReference>
<dbReference type="OrthoDB" id="3256413at2759"/>
<evidence type="ECO:0000313" key="3">
    <source>
        <dbReference type="Proteomes" id="UP000092154"/>
    </source>
</evidence>
<organism evidence="2 3">
    <name type="scientific">Rhizopogon vinicolor AM-OR11-026</name>
    <dbReference type="NCBI Taxonomy" id="1314800"/>
    <lineage>
        <taxon>Eukaryota</taxon>
        <taxon>Fungi</taxon>
        <taxon>Dikarya</taxon>
        <taxon>Basidiomycota</taxon>
        <taxon>Agaricomycotina</taxon>
        <taxon>Agaricomycetes</taxon>
        <taxon>Agaricomycetidae</taxon>
        <taxon>Boletales</taxon>
        <taxon>Suillineae</taxon>
        <taxon>Rhizopogonaceae</taxon>
        <taxon>Rhizopogon</taxon>
    </lineage>
</organism>
<keyword evidence="3" id="KW-1185">Reference proteome</keyword>
<evidence type="ECO:0000313" key="2">
    <source>
        <dbReference type="EMBL" id="OAX31373.1"/>
    </source>
</evidence>
<name>A0A1B7MFJ9_9AGAM</name>
<dbReference type="InterPro" id="IPR036047">
    <property type="entry name" value="F-box-like_dom_sf"/>
</dbReference>
<dbReference type="SMART" id="SM00256">
    <property type="entry name" value="FBOX"/>
    <property type="match status" value="1"/>
</dbReference>